<dbReference type="InterPro" id="IPR015943">
    <property type="entry name" value="WD40/YVTN_repeat-like_dom_sf"/>
</dbReference>
<sequence length="531" mass="58892">MTTNATASPHGDYIAYMRGGYVLTQSIRHREPTTQSACKLPPDAKVASLKWSADGSQILISHDRGLQVVDSKHRSSRVFLKNGTAGLGRIATADFVGNEHLLVVWEFGKAKLWHMNSGKAVDLPDFKTTCDGQTWQIRPGNKTPPLFAVLSRIGAEDHLSLRFPSLRQLPPPAKLPTIDAQGISWSPDGRWLAILDVPTASQSLHIYTPDGHLFRSYPSAKDVELGLGIKSFAWSGDSRILALTKFDGLVELLNTRTFMPIAMIEHSTTIHQHEVEKEQQAPVWQEAVSSANERSYTQQQQPFSPPLSKAKAGNEPSDLGLAEICFSCDGSYLATRDCRMLNTVWIWNMATLGAHAVLIQHSNIRRLKWHPTRFETLLIDCAEGFAHVWNVSSREPPTALPTGGLAKAKLTWLEGPAEARPIIMVTEQSRFHLLHPEGQDELLEQVSRPASAEGSEPNDEGNSEDSLFQVLSGRKPLPPKTQPSYTEMVDLEMEAEDELDGDGLDDTFREKRKAVQQAPMEIDPLDDSEIF</sequence>
<organism evidence="2 3">
    <name type="scientific">Zasmidium cellare</name>
    <name type="common">Wine cellar mold</name>
    <name type="synonym">Racodium cellare</name>
    <dbReference type="NCBI Taxonomy" id="395010"/>
    <lineage>
        <taxon>Eukaryota</taxon>
        <taxon>Fungi</taxon>
        <taxon>Dikarya</taxon>
        <taxon>Ascomycota</taxon>
        <taxon>Pezizomycotina</taxon>
        <taxon>Dothideomycetes</taxon>
        <taxon>Dothideomycetidae</taxon>
        <taxon>Mycosphaerellales</taxon>
        <taxon>Mycosphaerellaceae</taxon>
        <taxon>Zasmidium</taxon>
    </lineage>
</organism>
<keyword evidence="3" id="KW-1185">Reference proteome</keyword>
<proteinExistence type="predicted"/>
<dbReference type="InterPro" id="IPR052778">
    <property type="entry name" value="Centrosome-WD_assoc"/>
</dbReference>
<reference evidence="2 3" key="1">
    <citation type="journal article" date="2023" name="G3 (Bethesda)">
        <title>A chromosome-level genome assembly of Zasmidium syzygii isolated from banana leaves.</title>
        <authorList>
            <person name="van Westerhoven A.C."/>
            <person name="Mehrabi R."/>
            <person name="Talebi R."/>
            <person name="Steentjes M.B.F."/>
            <person name="Corcolon B."/>
            <person name="Chong P.A."/>
            <person name="Kema G.H.J."/>
            <person name="Seidl M.F."/>
        </authorList>
    </citation>
    <scope>NUCLEOTIDE SEQUENCE [LARGE SCALE GENOMIC DNA]</scope>
    <source>
        <strain evidence="2 3">P124</strain>
    </source>
</reference>
<protein>
    <submittedName>
        <fullName evidence="2">Uncharacterized protein</fullName>
    </submittedName>
</protein>
<feature type="region of interest" description="Disordered" evidence="1">
    <location>
        <begin position="281"/>
        <end position="314"/>
    </location>
</feature>
<feature type="compositionally biased region" description="Acidic residues" evidence="1">
    <location>
        <begin position="489"/>
        <end position="505"/>
    </location>
</feature>
<dbReference type="InterPro" id="IPR011659">
    <property type="entry name" value="WD40"/>
</dbReference>
<dbReference type="Gene3D" id="2.130.10.10">
    <property type="entry name" value="YVTN repeat-like/Quinoprotein amine dehydrogenase"/>
    <property type="match status" value="2"/>
</dbReference>
<dbReference type="Proteomes" id="UP001305779">
    <property type="component" value="Unassembled WGS sequence"/>
</dbReference>
<dbReference type="SUPFAM" id="SSF69322">
    <property type="entry name" value="Tricorn protease domain 2"/>
    <property type="match status" value="1"/>
</dbReference>
<accession>A0ABR0ETQ1</accession>
<feature type="region of interest" description="Disordered" evidence="1">
    <location>
        <begin position="445"/>
        <end position="531"/>
    </location>
</feature>
<evidence type="ECO:0000256" key="1">
    <source>
        <dbReference type="SAM" id="MobiDB-lite"/>
    </source>
</evidence>
<dbReference type="PANTHER" id="PTHR16220:SF0">
    <property type="entry name" value="WD REPEAT-CONTAINING PROTEIN WRAP73"/>
    <property type="match status" value="1"/>
</dbReference>
<gene>
    <name evidence="2" type="ORF">PRZ48_002840</name>
</gene>
<name>A0ABR0ETQ1_ZASCE</name>
<feature type="compositionally biased region" description="Polar residues" evidence="1">
    <location>
        <begin position="287"/>
        <end position="302"/>
    </location>
</feature>
<comment type="caution">
    <text evidence="2">The sequence shown here is derived from an EMBL/GenBank/DDBJ whole genome shotgun (WGS) entry which is preliminary data.</text>
</comment>
<evidence type="ECO:0000313" key="3">
    <source>
        <dbReference type="Proteomes" id="UP001305779"/>
    </source>
</evidence>
<dbReference type="EMBL" id="JAXOVC010000002">
    <property type="protein sequence ID" value="KAK4504877.1"/>
    <property type="molecule type" value="Genomic_DNA"/>
</dbReference>
<dbReference type="Pfam" id="PF07676">
    <property type="entry name" value="PD40"/>
    <property type="match status" value="1"/>
</dbReference>
<evidence type="ECO:0000313" key="2">
    <source>
        <dbReference type="EMBL" id="KAK4504877.1"/>
    </source>
</evidence>
<dbReference type="PANTHER" id="PTHR16220">
    <property type="entry name" value="WD REPEAT PROTEIN 8-RELATED"/>
    <property type="match status" value="1"/>
</dbReference>